<feature type="compositionally biased region" description="Polar residues" evidence="1">
    <location>
        <begin position="34"/>
        <end position="44"/>
    </location>
</feature>
<dbReference type="Proteomes" id="UP000308802">
    <property type="component" value="Unassembled WGS sequence"/>
</dbReference>
<feature type="compositionally biased region" description="Low complexity" evidence="1">
    <location>
        <begin position="24"/>
        <end position="33"/>
    </location>
</feature>
<dbReference type="InterPro" id="IPR007541">
    <property type="entry name" value="Uncharacterised_BSP"/>
</dbReference>
<accession>A0A4S9ABM9</accession>
<proteinExistence type="predicted"/>
<evidence type="ECO:0000256" key="1">
    <source>
        <dbReference type="SAM" id="MobiDB-lite"/>
    </source>
</evidence>
<evidence type="ECO:0000313" key="3">
    <source>
        <dbReference type="Proteomes" id="UP000308802"/>
    </source>
</evidence>
<dbReference type="EMBL" id="QZAO01000060">
    <property type="protein sequence ID" value="THW76629.1"/>
    <property type="molecule type" value="Genomic_DNA"/>
</dbReference>
<dbReference type="AlphaFoldDB" id="A0A4S9ABM9"/>
<sequence length="303" mass="34068">MSKSSATPYFQTMSAIPPQPQPSQAPLSLPTPTQDAEPTSTRTSIFPKPKLRLELRDVCHKSTSLFLKNFDSSKDFAELVETVLTRLYSIPDHKDVSTTGPIPAHTMIPGTRSVTLILRDMDGVAYTTGTDLDSDHKEIHLSLSYLNHVASQKPGYSARTEILGVVCHELVHCFQWNGNGTCNGGLIEGIADWVRLNAGYIPPHWKREAGKSWDSGYQNTGYFLDWIEKSRGIGSVYKINQALCNKEYKNDKFWDHLFGKDVGSLWKEYAESLKKSKEEESDSYGDPNLKMQIRIKKEVEGHD</sequence>
<feature type="region of interest" description="Disordered" evidence="1">
    <location>
        <begin position="1"/>
        <end position="44"/>
    </location>
</feature>
<protein>
    <submittedName>
        <fullName evidence="2">Plant basic secretory protein</fullName>
    </submittedName>
</protein>
<dbReference type="Pfam" id="PF04450">
    <property type="entry name" value="BSP"/>
    <property type="match status" value="1"/>
</dbReference>
<gene>
    <name evidence="2" type="ORF">D6D19_02990</name>
</gene>
<comment type="caution">
    <text evidence="2">The sequence shown here is derived from an EMBL/GenBank/DDBJ whole genome shotgun (WGS) entry which is preliminary data.</text>
</comment>
<organism evidence="2 3">
    <name type="scientific">Aureobasidium pullulans</name>
    <name type="common">Black yeast</name>
    <name type="synonym">Pullularia pullulans</name>
    <dbReference type="NCBI Taxonomy" id="5580"/>
    <lineage>
        <taxon>Eukaryota</taxon>
        <taxon>Fungi</taxon>
        <taxon>Dikarya</taxon>
        <taxon>Ascomycota</taxon>
        <taxon>Pezizomycotina</taxon>
        <taxon>Dothideomycetes</taxon>
        <taxon>Dothideomycetidae</taxon>
        <taxon>Dothideales</taxon>
        <taxon>Saccotheciaceae</taxon>
        <taxon>Aureobasidium</taxon>
    </lineage>
</organism>
<feature type="compositionally biased region" description="Polar residues" evidence="1">
    <location>
        <begin position="1"/>
        <end position="13"/>
    </location>
</feature>
<evidence type="ECO:0000313" key="2">
    <source>
        <dbReference type="EMBL" id="THW76629.1"/>
    </source>
</evidence>
<dbReference type="PANTHER" id="PTHR33321:SF12">
    <property type="entry name" value="PLANT BASIC SECRETORY PROTEIN (BSP) FAMILY PROTEIN"/>
    <property type="match status" value="1"/>
</dbReference>
<name>A0A4S9ABM9_AURPU</name>
<dbReference type="PANTHER" id="PTHR33321">
    <property type="match status" value="1"/>
</dbReference>
<reference evidence="2 3" key="1">
    <citation type="submission" date="2018-10" db="EMBL/GenBank/DDBJ databases">
        <title>Fifty Aureobasidium pullulans genomes reveal a recombining polyextremotolerant generalist.</title>
        <authorList>
            <person name="Gostincar C."/>
            <person name="Turk M."/>
            <person name="Zajc J."/>
            <person name="Gunde-Cimerman N."/>
        </authorList>
    </citation>
    <scope>NUCLEOTIDE SEQUENCE [LARGE SCALE GENOMIC DNA]</scope>
    <source>
        <strain evidence="2 3">EXF-10659</strain>
    </source>
</reference>